<evidence type="ECO:0000313" key="9">
    <source>
        <dbReference type="Proteomes" id="UP000005439"/>
    </source>
</evidence>
<organism evidence="8 9">
    <name type="scientific">Sulfobacillus acidophilus (strain ATCC 700253 / DSM 10332 / NAL)</name>
    <dbReference type="NCBI Taxonomy" id="679936"/>
    <lineage>
        <taxon>Bacteria</taxon>
        <taxon>Bacillati</taxon>
        <taxon>Bacillota</taxon>
        <taxon>Clostridia</taxon>
        <taxon>Eubacteriales</taxon>
        <taxon>Clostridiales Family XVII. Incertae Sedis</taxon>
        <taxon>Sulfobacillus</taxon>
    </lineage>
</organism>
<dbReference type="Gene3D" id="2.40.30.170">
    <property type="match status" value="1"/>
</dbReference>
<evidence type="ECO:0000256" key="4">
    <source>
        <dbReference type="ARBA" id="ARBA00022989"/>
    </source>
</evidence>
<feature type="domain" description="CusB-like beta-barrel" evidence="7">
    <location>
        <begin position="138"/>
        <end position="180"/>
    </location>
</feature>
<evidence type="ECO:0000256" key="1">
    <source>
        <dbReference type="ARBA" id="ARBA00004167"/>
    </source>
</evidence>
<dbReference type="AlphaFoldDB" id="G8TXJ3"/>
<dbReference type="EMBL" id="CP003179">
    <property type="protein sequence ID" value="AEW03892.1"/>
    <property type="molecule type" value="Genomic_DNA"/>
</dbReference>
<dbReference type="KEGG" id="sap:Sulac_0323"/>
<evidence type="ECO:0000256" key="5">
    <source>
        <dbReference type="ARBA" id="ARBA00023136"/>
    </source>
</evidence>
<reference evidence="8 9" key="2">
    <citation type="journal article" date="2012" name="Stand. Genomic Sci.">
        <title>Complete genome sequence of the moderately thermophilic mineral-sulfide-oxidizing firmicute Sulfobacillus acidophilus type strain (NAL(T)).</title>
        <authorList>
            <person name="Anderson I."/>
            <person name="Chertkov O."/>
            <person name="Chen A."/>
            <person name="Saunders E."/>
            <person name="Lapidus A."/>
            <person name="Nolan M."/>
            <person name="Lucas S."/>
            <person name="Hammon N."/>
            <person name="Deshpande S."/>
            <person name="Cheng J.F."/>
            <person name="Han C."/>
            <person name="Tapia R."/>
            <person name="Goodwin L.A."/>
            <person name="Pitluck S."/>
            <person name="Liolios K."/>
            <person name="Pagani I."/>
            <person name="Ivanova N."/>
            <person name="Mikhailova N."/>
            <person name="Pati A."/>
            <person name="Palaniappan K."/>
            <person name="Land M."/>
            <person name="Pan C."/>
            <person name="Rohde M."/>
            <person name="Pukall R."/>
            <person name="Goker M."/>
            <person name="Detter J.C."/>
            <person name="Woyke T."/>
            <person name="Bristow J."/>
            <person name="Eisen J.A."/>
            <person name="Markowitz V."/>
            <person name="Hugenholtz P."/>
            <person name="Kyrpides N.C."/>
            <person name="Klenk H.P."/>
            <person name="Mavromatis K."/>
        </authorList>
    </citation>
    <scope>NUCLEOTIDE SEQUENCE [LARGE SCALE GENOMIC DNA]</scope>
    <source>
        <strain evidence="9">ATCC 700253 / DSM 10332 / NAL</strain>
    </source>
</reference>
<evidence type="ECO:0000256" key="2">
    <source>
        <dbReference type="ARBA" id="ARBA00009477"/>
    </source>
</evidence>
<dbReference type="InterPro" id="IPR058792">
    <property type="entry name" value="Beta-barrel_RND_2"/>
</dbReference>
<dbReference type="SUPFAM" id="SSF51230">
    <property type="entry name" value="Single hybrid motif"/>
    <property type="match status" value="1"/>
</dbReference>
<keyword evidence="3 6" id="KW-0812">Transmembrane</keyword>
<comment type="subcellular location">
    <subcellularLocation>
        <location evidence="1">Membrane</location>
        <topology evidence="1">Single-pass membrane protein</topology>
    </subcellularLocation>
</comment>
<feature type="transmembrane region" description="Helical" evidence="6">
    <location>
        <begin position="7"/>
        <end position="28"/>
    </location>
</feature>
<dbReference type="Proteomes" id="UP000005439">
    <property type="component" value="Chromosome"/>
</dbReference>
<keyword evidence="4 6" id="KW-1133">Transmembrane helix</keyword>
<reference evidence="9" key="1">
    <citation type="submission" date="2011-12" db="EMBL/GenBank/DDBJ databases">
        <title>The complete genome of chromosome of Sulfobacillus acidophilus DSM 10332.</title>
        <authorList>
            <person name="Lucas S."/>
            <person name="Han J."/>
            <person name="Lapidus A."/>
            <person name="Bruce D."/>
            <person name="Goodwin L."/>
            <person name="Pitluck S."/>
            <person name="Peters L."/>
            <person name="Kyrpides N."/>
            <person name="Mavromatis K."/>
            <person name="Ivanova N."/>
            <person name="Mikhailova N."/>
            <person name="Chertkov O."/>
            <person name="Saunders E."/>
            <person name="Detter J.C."/>
            <person name="Tapia R."/>
            <person name="Han C."/>
            <person name="Land M."/>
            <person name="Hauser L."/>
            <person name="Markowitz V."/>
            <person name="Cheng J.-F."/>
            <person name="Hugenholtz P."/>
            <person name="Woyke T."/>
            <person name="Wu D."/>
            <person name="Pukall R."/>
            <person name="Gehrich-Schroeter G."/>
            <person name="Schneider S."/>
            <person name="Klenk H.-P."/>
            <person name="Eisen J.A."/>
        </authorList>
    </citation>
    <scope>NUCLEOTIDE SEQUENCE [LARGE SCALE GENOMIC DNA]</scope>
    <source>
        <strain evidence="9">ATCC 700253 / DSM 10332 / NAL</strain>
    </source>
</reference>
<dbReference type="Pfam" id="PF25954">
    <property type="entry name" value="Beta-barrel_RND_2"/>
    <property type="match status" value="1"/>
</dbReference>
<evidence type="ECO:0000313" key="8">
    <source>
        <dbReference type="EMBL" id="AEW03892.1"/>
    </source>
</evidence>
<dbReference type="InterPro" id="IPR050739">
    <property type="entry name" value="MFP"/>
</dbReference>
<dbReference type="Gene3D" id="2.70.70.10">
    <property type="entry name" value="Glucose Permease (Domain IIA)"/>
    <property type="match status" value="1"/>
</dbReference>
<comment type="similarity">
    <text evidence="2">Belongs to the membrane fusion protein (MFP) (TC 8.A.1) family.</text>
</comment>
<accession>G8TXJ3</accession>
<dbReference type="InterPro" id="IPR011053">
    <property type="entry name" value="Single_hybrid_motif"/>
</dbReference>
<gene>
    <name evidence="8" type="ordered locus">Sulac_0323</name>
</gene>
<dbReference type="HOGENOM" id="CLU_018816_11_0_9"/>
<dbReference type="InterPro" id="IPR011055">
    <property type="entry name" value="Dup_hybrid_motif"/>
</dbReference>
<proteinExistence type="inferred from homology"/>
<evidence type="ECO:0000259" key="7">
    <source>
        <dbReference type="Pfam" id="PF25954"/>
    </source>
</evidence>
<name>G8TXJ3_SULAD</name>
<sequence>MKQGRLILVNILIILALVIIGGIVWYTWNQNYTYVSTNDAQITAPSVPIVALAPGTLSNLSVNVGQHVNQGQVIGQETVAGGATVPTKGSKTASTGSTTVNIVAPVSGRIATINTQVGSVMATGTPIVTEVNLGQISVVANIPETKIRNVQIGQTATITVDAHPGVSFTGTVQEIQPTTQSFFSLIPTTATAGTFTKVTQRIPVILSIDNAGYTLLPGESAEVRITVH</sequence>
<dbReference type="GO" id="GO:0016020">
    <property type="term" value="C:membrane"/>
    <property type="evidence" value="ECO:0007669"/>
    <property type="project" value="UniProtKB-SubCell"/>
</dbReference>
<dbReference type="PANTHER" id="PTHR30386:SF26">
    <property type="entry name" value="TRANSPORT PROTEIN COMB"/>
    <property type="match status" value="1"/>
</dbReference>
<protein>
    <submittedName>
        <fullName evidence="8">Secretion protein HlyD family protein</fullName>
    </submittedName>
</protein>
<dbReference type="PATRIC" id="fig|679936.5.peg.327"/>
<dbReference type="STRING" id="679936.Sulac_0323"/>
<keyword evidence="9" id="KW-1185">Reference proteome</keyword>
<dbReference type="PANTHER" id="PTHR30386">
    <property type="entry name" value="MEMBRANE FUSION SUBUNIT OF EMRAB-TOLC MULTIDRUG EFFLUX PUMP"/>
    <property type="match status" value="1"/>
</dbReference>
<evidence type="ECO:0000256" key="6">
    <source>
        <dbReference type="SAM" id="Phobius"/>
    </source>
</evidence>
<evidence type="ECO:0000256" key="3">
    <source>
        <dbReference type="ARBA" id="ARBA00022692"/>
    </source>
</evidence>
<keyword evidence="5 6" id="KW-0472">Membrane</keyword>